<sequence length="185" mass="21263">MMLHTMKARTPVRLTFIRSYATRLPERPPYRAPDPLVNNPNAVYEALPGDLTFIHRPPPSAASPESYTTSPASPLIMPAKTPAGAGAPLPPSVRKEKPAPPRMSDEDLARMRELRAKNPRYWTAGKLAKELNCSQLFVRMMARLKNSEKKAALKKRDEEHQRFRSQWGEKKVMNQEIRMKRQQYW</sequence>
<evidence type="ECO:0000256" key="1">
    <source>
        <dbReference type="SAM" id="MobiDB-lite"/>
    </source>
</evidence>
<gene>
    <name evidence="2" type="ORF">PHLCEN_2v12159</name>
</gene>
<dbReference type="STRING" id="98765.A0A2R6NHW4"/>
<comment type="caution">
    <text evidence="2">The sequence shown here is derived from an EMBL/GenBank/DDBJ whole genome shotgun (WGS) entry which is preliminary data.</text>
</comment>
<evidence type="ECO:0000313" key="3">
    <source>
        <dbReference type="Proteomes" id="UP000186601"/>
    </source>
</evidence>
<evidence type="ECO:0000313" key="2">
    <source>
        <dbReference type="EMBL" id="PSR71949.1"/>
    </source>
</evidence>
<feature type="compositionally biased region" description="Basic and acidic residues" evidence="1">
    <location>
        <begin position="93"/>
        <end position="103"/>
    </location>
</feature>
<name>A0A2R6NHW4_9APHY</name>
<dbReference type="GO" id="GO:0005762">
    <property type="term" value="C:mitochondrial large ribosomal subunit"/>
    <property type="evidence" value="ECO:0007669"/>
    <property type="project" value="TreeGrafter"/>
</dbReference>
<dbReference type="Pfam" id="PF12824">
    <property type="entry name" value="MRP-L20"/>
    <property type="match status" value="1"/>
</dbReference>
<keyword evidence="3" id="KW-1185">Reference proteome</keyword>
<dbReference type="Proteomes" id="UP000186601">
    <property type="component" value="Unassembled WGS sequence"/>
</dbReference>
<accession>A0A2R6NHW4</accession>
<protein>
    <recommendedName>
        <fullName evidence="4">Ribosomal protein L20</fullName>
    </recommendedName>
</protein>
<dbReference type="GO" id="GO:0003735">
    <property type="term" value="F:structural constituent of ribosome"/>
    <property type="evidence" value="ECO:0007669"/>
    <property type="project" value="TreeGrafter"/>
</dbReference>
<dbReference type="EMBL" id="MLYV02001230">
    <property type="protein sequence ID" value="PSR71949.1"/>
    <property type="molecule type" value="Genomic_DNA"/>
</dbReference>
<dbReference type="PANTHER" id="PTHR28266">
    <property type="entry name" value="54S RIBOSOMAL PROTEIN L20, MITOCHONDRIAL"/>
    <property type="match status" value="1"/>
</dbReference>
<proteinExistence type="predicted"/>
<dbReference type="AlphaFoldDB" id="A0A2R6NHW4"/>
<organism evidence="2 3">
    <name type="scientific">Hermanssonia centrifuga</name>
    <dbReference type="NCBI Taxonomy" id="98765"/>
    <lineage>
        <taxon>Eukaryota</taxon>
        <taxon>Fungi</taxon>
        <taxon>Dikarya</taxon>
        <taxon>Basidiomycota</taxon>
        <taxon>Agaricomycotina</taxon>
        <taxon>Agaricomycetes</taxon>
        <taxon>Polyporales</taxon>
        <taxon>Meruliaceae</taxon>
        <taxon>Hermanssonia</taxon>
    </lineage>
</organism>
<feature type="region of interest" description="Disordered" evidence="1">
    <location>
        <begin position="78"/>
        <end position="103"/>
    </location>
</feature>
<dbReference type="OrthoDB" id="6021263at2759"/>
<reference evidence="2 3" key="1">
    <citation type="submission" date="2018-02" db="EMBL/GenBank/DDBJ databases">
        <title>Genome sequence of the basidiomycete white-rot fungus Phlebia centrifuga.</title>
        <authorList>
            <person name="Granchi Z."/>
            <person name="Peng M."/>
            <person name="de Vries R.P."/>
            <person name="Hilden K."/>
            <person name="Makela M.R."/>
            <person name="Grigoriev I."/>
            <person name="Riley R."/>
        </authorList>
    </citation>
    <scope>NUCLEOTIDE SEQUENCE [LARGE SCALE GENOMIC DNA]</scope>
    <source>
        <strain evidence="2 3">FBCC195</strain>
    </source>
</reference>
<dbReference type="PANTHER" id="PTHR28266:SF1">
    <property type="entry name" value="LARGE RIBOSOMAL SUBUNIT PROTEIN ML58"/>
    <property type="match status" value="1"/>
</dbReference>
<dbReference type="InterPro" id="IPR024388">
    <property type="entry name" value="Ribosomal_mL58"/>
</dbReference>
<evidence type="ECO:0008006" key="4">
    <source>
        <dbReference type="Google" id="ProtNLM"/>
    </source>
</evidence>